<evidence type="ECO:0000313" key="2">
    <source>
        <dbReference type="EMBL" id="AEX84745.1"/>
    </source>
</evidence>
<evidence type="ECO:0000313" key="3">
    <source>
        <dbReference type="Proteomes" id="UP000007161"/>
    </source>
</evidence>
<dbReference type="Pfam" id="PF01740">
    <property type="entry name" value="STAS"/>
    <property type="match status" value="1"/>
</dbReference>
<proteinExistence type="predicted"/>
<dbReference type="STRING" id="443254.Marpi_0294"/>
<dbReference type="KEGG" id="mpz:Marpi_0294"/>
<dbReference type="PROSITE" id="PS50801">
    <property type="entry name" value="STAS"/>
    <property type="match status" value="1"/>
</dbReference>
<dbReference type="Gene3D" id="3.30.750.24">
    <property type="entry name" value="STAS domain"/>
    <property type="match status" value="1"/>
</dbReference>
<dbReference type="HOGENOM" id="CLU_865467_0_0_0"/>
<dbReference type="Gene3D" id="3.30.565.10">
    <property type="entry name" value="Histidine kinase-like ATPase, C-terminal domain"/>
    <property type="match status" value="1"/>
</dbReference>
<name>H2J417_MARPK</name>
<dbReference type="eggNOG" id="COG1366">
    <property type="taxonomic scope" value="Bacteria"/>
</dbReference>
<sequence>MEVIELPNKVTLDNVLTLINLTQQSFNNGNEILFDFSKVSFVDPFGANFLVLLIKNLENKGIKINVNILELNSDVFDYLNRMNFFDKLGIDYLEYPHVKHDSNNRFLEMKEIYSIEEIPDVEKHFQKVIKDEDLARFLGYQIRELLDNIFSHAESSIGALLMSQKYHSSSTEKIIFSVGDLGVGIPATLKPFFQNISMDHLLIEKSLDFGVSSKKNSGIYFGSDHRGAGLYYIKRYVQMNKWNLLVISKKGLYFIKRGKETIKKEFKYNIIDGTLFALSINNENIFDYDILHEMLLNETSEYLNKNVNSDIILDEDFDEEW</sequence>
<evidence type="ECO:0000259" key="1">
    <source>
        <dbReference type="PROSITE" id="PS50801"/>
    </source>
</evidence>
<dbReference type="RefSeq" id="WP_014295817.1">
    <property type="nucleotide sequence ID" value="NC_016751.1"/>
</dbReference>
<feature type="domain" description="STAS" evidence="1">
    <location>
        <begin position="1"/>
        <end position="89"/>
    </location>
</feature>
<keyword evidence="2" id="KW-0808">Transferase</keyword>
<dbReference type="InterPro" id="IPR002645">
    <property type="entry name" value="STAS_dom"/>
</dbReference>
<reference evidence="3" key="2">
    <citation type="submission" date="2012-01" db="EMBL/GenBank/DDBJ databases">
        <title>Complete sequence of chromosome of Marinitoga piezophila KA3.</title>
        <authorList>
            <person name="Lucas S."/>
            <person name="Han J."/>
            <person name="Lapidus A."/>
            <person name="Cheng J.-F."/>
            <person name="Goodwin L."/>
            <person name="Pitluck S."/>
            <person name="Peters L."/>
            <person name="Mikhailova N."/>
            <person name="Teshima H."/>
            <person name="Detter J.C."/>
            <person name="Han C."/>
            <person name="Tapia R."/>
            <person name="Land M."/>
            <person name="Hauser L."/>
            <person name="Kyrpides N."/>
            <person name="Ivanova N."/>
            <person name="Pagani I."/>
            <person name="Jebbar M."/>
            <person name="Vannier P."/>
            <person name="Oger P."/>
            <person name="Cario A."/>
            <person name="Bartlett D."/>
            <person name="Noll K.M."/>
            <person name="Woyke T."/>
        </authorList>
    </citation>
    <scope>NUCLEOTIDE SEQUENCE [LARGE SCALE GENOMIC DNA]</scope>
    <source>
        <strain evidence="3">DSM 14283 / JCM 11233 / KA3</strain>
    </source>
</reference>
<dbReference type="SUPFAM" id="SSF52091">
    <property type="entry name" value="SpoIIaa-like"/>
    <property type="match status" value="1"/>
</dbReference>
<dbReference type="Proteomes" id="UP000007161">
    <property type="component" value="Chromosome"/>
</dbReference>
<protein>
    <submittedName>
        <fullName evidence="2">Histidine kinase,STAS domain-containing protein</fullName>
    </submittedName>
</protein>
<dbReference type="InterPro" id="IPR036890">
    <property type="entry name" value="HATPase_C_sf"/>
</dbReference>
<dbReference type="AlphaFoldDB" id="H2J417"/>
<dbReference type="EMBL" id="CP003257">
    <property type="protein sequence ID" value="AEX84745.1"/>
    <property type="molecule type" value="Genomic_DNA"/>
</dbReference>
<keyword evidence="2" id="KW-0418">Kinase</keyword>
<accession>H2J417</accession>
<dbReference type="InterPro" id="IPR036513">
    <property type="entry name" value="STAS_dom_sf"/>
</dbReference>
<dbReference type="OrthoDB" id="7778993at2"/>
<reference evidence="2 3" key="1">
    <citation type="journal article" date="2012" name="J. Bacteriol.">
        <title>Complete Genome Sequence of the Thermophilic, Piezophilic, Heterotrophic Bacterium Marinitoga piezophila KA3.</title>
        <authorList>
            <person name="Lucas S."/>
            <person name="Han J."/>
            <person name="Lapidus A."/>
            <person name="Cheng J.F."/>
            <person name="Goodwin L.A."/>
            <person name="Pitluck S."/>
            <person name="Peters L."/>
            <person name="Mikhailova N."/>
            <person name="Teshima H."/>
            <person name="Detter J.C."/>
            <person name="Han C."/>
            <person name="Tapia R."/>
            <person name="Land M."/>
            <person name="Hauser L."/>
            <person name="Kyrpides N.C."/>
            <person name="Ivanova N."/>
            <person name="Pagani I."/>
            <person name="Vannier P."/>
            <person name="Oger P."/>
            <person name="Bartlett D.H."/>
            <person name="Noll K.M."/>
            <person name="Woyke T."/>
            <person name="Jebbar M."/>
        </authorList>
    </citation>
    <scope>NUCLEOTIDE SEQUENCE [LARGE SCALE GENOMIC DNA]</scope>
    <source>
        <strain evidence="3">DSM 14283 / JCM 11233 / KA3</strain>
    </source>
</reference>
<gene>
    <name evidence="2" type="ordered locus">Marpi_0294</name>
</gene>
<dbReference type="GO" id="GO:0016301">
    <property type="term" value="F:kinase activity"/>
    <property type="evidence" value="ECO:0007669"/>
    <property type="project" value="UniProtKB-KW"/>
</dbReference>
<keyword evidence="3" id="KW-1185">Reference proteome</keyword>
<dbReference type="SUPFAM" id="SSF55874">
    <property type="entry name" value="ATPase domain of HSP90 chaperone/DNA topoisomerase II/histidine kinase"/>
    <property type="match status" value="1"/>
</dbReference>
<organism evidence="2 3">
    <name type="scientific">Marinitoga piezophila (strain DSM 14283 / JCM 11233 / KA3)</name>
    <dbReference type="NCBI Taxonomy" id="443254"/>
    <lineage>
        <taxon>Bacteria</taxon>
        <taxon>Thermotogati</taxon>
        <taxon>Thermotogota</taxon>
        <taxon>Thermotogae</taxon>
        <taxon>Petrotogales</taxon>
        <taxon>Petrotogaceae</taxon>
        <taxon>Marinitoga</taxon>
    </lineage>
</organism>